<dbReference type="SUPFAM" id="SSF56112">
    <property type="entry name" value="Protein kinase-like (PK-like)"/>
    <property type="match status" value="1"/>
</dbReference>
<dbReference type="EMBL" id="JAACJL010000044">
    <property type="protein sequence ID" value="KAF4615049.1"/>
    <property type="molecule type" value="Genomic_DNA"/>
</dbReference>
<name>A0A8H4QPW4_9AGAR</name>
<sequence length="749" mass="85351">MAEETVYCELDDFIAHYFPTLPTDHKVETMLSDIENDTDKDNLKVVGSVGTGAERKYFLDGFHLPPVTAKAQQKGEFTENGYFMKIEHLGRKIREHSGKRNDFTLQAIPTRRLDSNIFGGDFQMDACLTDAHDARECGKIYLADIAVPFTFKIKDNQATREENRLQLITSILHIMNDDIRRNFIYGVTIENDRVSLWYFSRTHSVKARSFSFVKEPIKFVQVLTALLTADRDKLGYDNRISMLSDRNFLYKMPPAENQSSDRSFLLNEVVSEVRAVRVRSRTSRIFKVTEVDSNHKALKPEKEFILKDVWIDAEVPTEVQIQAEILSNIKDFSERPEGWRSHPLLSSFDSAERKLTDALAPLLENGAYEELFLRATAESIGKPCIAVHQQAWDSNEIYTLRPPATDGDEVFGAGQHTSSTGGPRPVGEGQPLSATRAFKPRKRCFFLYDDVCERVSRLPTLGDVMDVMRQATLGLVLMFCAGWVHRDISDGNILAIRDAKTQEWRVRISDLEYARKFPRDEPASPDPKTGTPFFMPLEIHFGQPVLPINEDSTSTDLIFPKSVSDPSGEIKQVHSYQHELEALWWLWVWLVLLKTMHEHPMNSEDISHIFNHGENPSSERLGAFVRGFAGTIRDSFHPDTHQIRNRLDFLRRSLLTEYTRRPVRKLNDISSYSLICARFVAFFDEINEPSLRDTWARMPMKRPAHLQPLPTVKNEVALLEKQRDDGSGDAEPTSEDVFAAGSSGSRTGS</sequence>
<dbReference type="Gene3D" id="1.10.510.10">
    <property type="entry name" value="Transferase(Phosphotransferase) domain 1"/>
    <property type="match status" value="1"/>
</dbReference>
<organism evidence="3 4">
    <name type="scientific">Agrocybe pediades</name>
    <dbReference type="NCBI Taxonomy" id="84607"/>
    <lineage>
        <taxon>Eukaryota</taxon>
        <taxon>Fungi</taxon>
        <taxon>Dikarya</taxon>
        <taxon>Basidiomycota</taxon>
        <taxon>Agaricomycotina</taxon>
        <taxon>Agaricomycetes</taxon>
        <taxon>Agaricomycetidae</taxon>
        <taxon>Agaricales</taxon>
        <taxon>Agaricineae</taxon>
        <taxon>Strophariaceae</taxon>
        <taxon>Agrocybe</taxon>
    </lineage>
</organism>
<evidence type="ECO:0000259" key="2">
    <source>
        <dbReference type="Pfam" id="PF17667"/>
    </source>
</evidence>
<evidence type="ECO:0000256" key="1">
    <source>
        <dbReference type="SAM" id="MobiDB-lite"/>
    </source>
</evidence>
<gene>
    <name evidence="3" type="ORF">D9613_002445</name>
</gene>
<dbReference type="PANTHER" id="PTHR38248:SF2">
    <property type="entry name" value="FUNK1 11"/>
    <property type="match status" value="1"/>
</dbReference>
<feature type="domain" description="Fungal-type protein kinase" evidence="2">
    <location>
        <begin position="124"/>
        <end position="591"/>
    </location>
</feature>
<dbReference type="Pfam" id="PF17667">
    <property type="entry name" value="Pkinase_fungal"/>
    <property type="match status" value="1"/>
</dbReference>
<evidence type="ECO:0000313" key="4">
    <source>
        <dbReference type="Proteomes" id="UP000521872"/>
    </source>
</evidence>
<proteinExistence type="predicted"/>
<dbReference type="AlphaFoldDB" id="A0A8H4QPW4"/>
<evidence type="ECO:0000313" key="3">
    <source>
        <dbReference type="EMBL" id="KAF4615049.1"/>
    </source>
</evidence>
<accession>A0A8H4QPW4</accession>
<dbReference type="Proteomes" id="UP000521872">
    <property type="component" value="Unassembled WGS sequence"/>
</dbReference>
<dbReference type="PANTHER" id="PTHR38248">
    <property type="entry name" value="FUNK1 6"/>
    <property type="match status" value="1"/>
</dbReference>
<feature type="region of interest" description="Disordered" evidence="1">
    <location>
        <begin position="706"/>
        <end position="749"/>
    </location>
</feature>
<feature type="region of interest" description="Disordered" evidence="1">
    <location>
        <begin position="412"/>
        <end position="431"/>
    </location>
</feature>
<dbReference type="InterPro" id="IPR011009">
    <property type="entry name" value="Kinase-like_dom_sf"/>
</dbReference>
<protein>
    <recommendedName>
        <fullName evidence="2">Fungal-type protein kinase domain-containing protein</fullName>
    </recommendedName>
</protein>
<comment type="caution">
    <text evidence="3">The sequence shown here is derived from an EMBL/GenBank/DDBJ whole genome shotgun (WGS) entry which is preliminary data.</text>
</comment>
<reference evidence="3 4" key="1">
    <citation type="submission" date="2019-12" db="EMBL/GenBank/DDBJ databases">
        <authorList>
            <person name="Floudas D."/>
            <person name="Bentzer J."/>
            <person name="Ahren D."/>
            <person name="Johansson T."/>
            <person name="Persson P."/>
            <person name="Tunlid A."/>
        </authorList>
    </citation>
    <scope>NUCLEOTIDE SEQUENCE [LARGE SCALE GENOMIC DNA]</scope>
    <source>
        <strain evidence="3 4">CBS 102.39</strain>
    </source>
</reference>
<keyword evidence="4" id="KW-1185">Reference proteome</keyword>
<dbReference type="InterPro" id="IPR040976">
    <property type="entry name" value="Pkinase_fungal"/>
</dbReference>